<evidence type="ECO:0000256" key="2">
    <source>
        <dbReference type="ARBA" id="ARBA00022676"/>
    </source>
</evidence>
<keyword evidence="3 6" id="KW-0808">Transferase</keyword>
<organism evidence="9 10">
    <name type="scientific">Paracoccus fontiphilus</name>
    <dbReference type="NCBI Taxonomy" id="1815556"/>
    <lineage>
        <taxon>Bacteria</taxon>
        <taxon>Pseudomonadati</taxon>
        <taxon>Pseudomonadota</taxon>
        <taxon>Alphaproteobacteria</taxon>
        <taxon>Rhodobacterales</taxon>
        <taxon>Paracoccaceae</taxon>
        <taxon>Paracoccus</taxon>
    </lineage>
</organism>
<evidence type="ECO:0000256" key="3">
    <source>
        <dbReference type="ARBA" id="ARBA00022679"/>
    </source>
</evidence>
<feature type="active site" description="Nucleophile" evidence="6">
    <location>
        <position position="431"/>
    </location>
</feature>
<reference evidence="10" key="1">
    <citation type="journal article" date="2019" name="Int. J. Syst. Evol. Microbiol.">
        <title>The Global Catalogue of Microorganisms (GCM) 10K type strain sequencing project: providing services to taxonomists for standard genome sequencing and annotation.</title>
        <authorList>
            <consortium name="The Broad Institute Genomics Platform"/>
            <consortium name="The Broad Institute Genome Sequencing Center for Infectious Disease"/>
            <person name="Wu L."/>
            <person name="Ma J."/>
        </authorList>
    </citation>
    <scope>NUCLEOTIDE SEQUENCE [LARGE SCALE GENOMIC DNA]</scope>
    <source>
        <strain evidence="10">KCTC 52239</strain>
    </source>
</reference>
<comment type="catalytic activity">
    <reaction evidence="5 6">
        <text>alpha-maltose 1-phosphate + [(1-&gt;4)-alpha-D-glucosyl](n) = [(1-&gt;4)-alpha-D-glucosyl](n+2) + phosphate</text>
        <dbReference type="Rhea" id="RHEA:42692"/>
        <dbReference type="Rhea" id="RHEA-COMP:9584"/>
        <dbReference type="Rhea" id="RHEA-COMP:10183"/>
        <dbReference type="ChEBI" id="CHEBI:15444"/>
        <dbReference type="ChEBI" id="CHEBI:43474"/>
        <dbReference type="ChEBI" id="CHEBI:63576"/>
        <dbReference type="EC" id="2.4.99.16"/>
    </reaction>
</comment>
<evidence type="ECO:0000256" key="4">
    <source>
        <dbReference type="ARBA" id="ARBA00023277"/>
    </source>
</evidence>
<dbReference type="EC" id="2.4.99.16" evidence="6"/>
<dbReference type="InterPro" id="IPR026585">
    <property type="entry name" value="GlgE"/>
</dbReference>
<keyword evidence="10" id="KW-1185">Reference proteome</keyword>
<feature type="binding site" evidence="6">
    <location>
        <position position="300"/>
    </location>
    <ligand>
        <name>alpha-maltose 1-phosphate</name>
        <dbReference type="ChEBI" id="CHEBI:63576"/>
    </ligand>
</feature>
<dbReference type="InterPro" id="IPR013780">
    <property type="entry name" value="Glyco_hydro_b"/>
</dbReference>
<evidence type="ECO:0000259" key="8">
    <source>
        <dbReference type="SMART" id="SM00642"/>
    </source>
</evidence>
<feature type="binding site" evidence="6">
    <location>
        <begin position="571"/>
        <end position="572"/>
    </location>
    <ligand>
        <name>alpha-maltose 1-phosphate</name>
        <dbReference type="ChEBI" id="CHEBI:63576"/>
    </ligand>
</feature>
<dbReference type="Gene3D" id="2.60.40.10">
    <property type="entry name" value="Immunoglobulins"/>
    <property type="match status" value="1"/>
</dbReference>
<feature type="binding site" evidence="6">
    <location>
        <position position="360"/>
    </location>
    <ligand>
        <name>alpha-maltose 1-phosphate</name>
        <dbReference type="ChEBI" id="CHEBI:63576"/>
    </ligand>
</feature>
<comment type="similarity">
    <text evidence="6">Belongs to the glycosyl hydrolase 13 family. GlgE subfamily.</text>
</comment>
<feature type="domain" description="Glycosyl hydrolase family 13 catalytic" evidence="8">
    <location>
        <begin position="252"/>
        <end position="590"/>
    </location>
</feature>
<dbReference type="InterPro" id="IPR013783">
    <property type="entry name" value="Ig-like_fold"/>
</dbReference>
<keyword evidence="4 6" id="KW-0119">Carbohydrate metabolism</keyword>
<proteinExistence type="inferred from homology"/>
<feature type="binding site" evidence="6">
    <location>
        <position position="395"/>
    </location>
    <ligand>
        <name>alpha-maltose 1-phosphate</name>
        <dbReference type="ChEBI" id="CHEBI:63576"/>
    </ligand>
</feature>
<dbReference type="SMART" id="SM00642">
    <property type="entry name" value="Aamy"/>
    <property type="match status" value="1"/>
</dbReference>
<comment type="function">
    <text evidence="6">Maltosyltransferase that uses maltose 1-phosphate (M1P) as the sugar donor to elongate linear or branched alpha-(1-&gt;4)-glucans. Is involved in a branched alpha-glucan biosynthetic pathway from trehalose, together with TreS, Mak and GlgB.</text>
</comment>
<dbReference type="EMBL" id="JBHRTE010000037">
    <property type="protein sequence ID" value="MFC3167997.1"/>
    <property type="molecule type" value="Genomic_DNA"/>
</dbReference>
<comment type="caution">
    <text evidence="9">The sequence shown here is derived from an EMBL/GenBank/DDBJ whole genome shotgun (WGS) entry which is preliminary data.</text>
</comment>
<dbReference type="Pfam" id="PF11896">
    <property type="entry name" value="GlgE_dom_N_S"/>
    <property type="match status" value="1"/>
</dbReference>
<accession>A0ABV7IBM8</accession>
<evidence type="ECO:0000256" key="7">
    <source>
        <dbReference type="SAM" id="MobiDB-lite"/>
    </source>
</evidence>
<feature type="region of interest" description="Disordered" evidence="7">
    <location>
        <begin position="298"/>
        <end position="323"/>
    </location>
</feature>
<evidence type="ECO:0000313" key="10">
    <source>
        <dbReference type="Proteomes" id="UP001595557"/>
    </source>
</evidence>
<dbReference type="InterPro" id="IPR017853">
    <property type="entry name" value="GH"/>
</dbReference>
<comment type="subunit">
    <text evidence="1 6">Homodimer.</text>
</comment>
<dbReference type="CDD" id="cd11344">
    <property type="entry name" value="AmyAc_GlgE_like"/>
    <property type="match status" value="1"/>
</dbReference>
<dbReference type="HAMAP" id="MF_02124">
    <property type="entry name" value="GlgE"/>
    <property type="match status" value="1"/>
</dbReference>
<dbReference type="InterPro" id="IPR021828">
    <property type="entry name" value="GlgE_dom_N/S"/>
</dbReference>
<sequence>MLGNNSTGEAGRDDAPVAAGMDAQADRGSPVTGLSQAESEARLRALAAHRVAIEGVSIEIDGGRFPAKAVAGQPTRIEADIFSDGHDSITAAIAWRRAGDDAVHEASMKLVENDRWAASVVFPENGHYECTILAWCDLFGTWHKEVTKKQAAGQRIALELEEGRHLLQAALDDGRLDAEGQATVAGLLAADAAHAEAAGDAPPVEAARFARLGDSSVVALMLKSGPRTNLTEYRPLTVFVDRRAAAFSAWYEIMPRSQSGDIHRHGTFDDVIARLPYVRDLGFDVLYFPPIHPIGRTNRKGRNNSLTAHEGEPGSPYAIGSEDGGHDAIHPELGSFEDFRRLISAAKDHGLEIALDFAIQCSPDHPWIREHPEWFDWRPDGTIKFAENPPKKYEDIVNVHFYRGAIPSLWYALRDVVLFWVDQGVRIFRVDNPHTKPFPFWEWMIEEVRRKDPGVIFLAEAFTRPKVMKRLAKLGYSQSYSYFTWRNEKQEIIDYLTELTQEECREYMRPNFFVNTPDINPRFLQTSGRPGFRTRLVLAATLGGNYGVYNGFEICEAAPVPGKEEYLNSEKYEIRAWDMNQPGNIQDDIRLMNRLRQSHPALQDFTNVTFYNAWNDKVLAYGKQTGDDFVLVHVNLDPHNTQVFEFEVPLWEFGLPDEASVEVRDLIHGNSFTWHGKNQWLELEPHTRPYAIWQLFAPGVPR</sequence>
<evidence type="ECO:0000256" key="1">
    <source>
        <dbReference type="ARBA" id="ARBA00011738"/>
    </source>
</evidence>
<dbReference type="InterPro" id="IPR049171">
    <property type="entry name" value="GLGE_C"/>
</dbReference>
<feature type="active site" description="Proton donor" evidence="6">
    <location>
        <position position="460"/>
    </location>
</feature>
<feature type="binding site" evidence="6">
    <location>
        <position position="432"/>
    </location>
    <ligand>
        <name>alpha-maltose 1-phosphate</name>
        <dbReference type="ChEBI" id="CHEBI:63576"/>
    </ligand>
</feature>
<dbReference type="Proteomes" id="UP001595557">
    <property type="component" value="Unassembled WGS sequence"/>
</dbReference>
<dbReference type="Gene3D" id="1.20.58.80">
    <property type="entry name" value="Phosphotransferase system, lactose/cellobiose-type IIA subunit"/>
    <property type="match status" value="1"/>
</dbReference>
<dbReference type="Pfam" id="PF21702">
    <property type="entry name" value="GLGE_C"/>
    <property type="match status" value="1"/>
</dbReference>
<dbReference type="RefSeq" id="WP_242690145.1">
    <property type="nucleotide sequence ID" value="NZ_JAFNAW010000027.1"/>
</dbReference>
<gene>
    <name evidence="6" type="primary">glgE</name>
    <name evidence="9" type="ORF">ACFOD7_08050</name>
</gene>
<dbReference type="InterPro" id="IPR006047">
    <property type="entry name" value="GH13_cat_dom"/>
</dbReference>
<dbReference type="PANTHER" id="PTHR47786:SF2">
    <property type="entry name" value="GLYCOSYL HYDROLASE FAMILY 13 CATALYTIC DOMAIN-CONTAINING PROTEIN"/>
    <property type="match status" value="1"/>
</dbReference>
<name>A0ABV7IBM8_9RHOB</name>
<dbReference type="Pfam" id="PF00128">
    <property type="entry name" value="Alpha-amylase"/>
    <property type="match status" value="1"/>
</dbReference>
<dbReference type="Gene3D" id="3.20.20.80">
    <property type="entry name" value="Glycosidases"/>
    <property type="match status" value="1"/>
</dbReference>
<protein>
    <recommendedName>
        <fullName evidence="6">Alpha-1,4-glucan:maltose-1-phosphate maltosyltransferase</fullName>
        <shortName evidence="6">GMPMT</shortName>
        <ecNumber evidence="6">2.4.99.16</ecNumber>
    </recommendedName>
    <alternativeName>
        <fullName evidence="6">(1-&gt;4)-alpha-D-glucan:maltose-1-phosphate alpha-D-maltosyltransferase</fullName>
    </alternativeName>
</protein>
<evidence type="ECO:0000256" key="5">
    <source>
        <dbReference type="ARBA" id="ARBA00048735"/>
    </source>
</evidence>
<dbReference type="SUPFAM" id="SSF51445">
    <property type="entry name" value="(Trans)glycosidases"/>
    <property type="match status" value="1"/>
</dbReference>
<keyword evidence="2 6" id="KW-0328">Glycosyltransferase</keyword>
<evidence type="ECO:0000313" key="9">
    <source>
        <dbReference type="EMBL" id="MFC3167997.1"/>
    </source>
</evidence>
<evidence type="ECO:0000256" key="6">
    <source>
        <dbReference type="HAMAP-Rule" id="MF_02124"/>
    </source>
</evidence>
<dbReference type="PANTHER" id="PTHR47786">
    <property type="entry name" value="ALPHA-1,4-GLUCAN:MALTOSE-1-PHOSPHATE MALTOSYLTRANSFERASE"/>
    <property type="match status" value="1"/>
</dbReference>
<dbReference type="Gene3D" id="2.60.40.1180">
    <property type="entry name" value="Golgi alpha-mannosidase II"/>
    <property type="match status" value="1"/>
</dbReference>
<feature type="site" description="Transition state stabilizer" evidence="6">
    <location>
        <position position="518"/>
    </location>
</feature>
<dbReference type="SUPFAM" id="SSF51011">
    <property type="entry name" value="Glycosyl hydrolase domain"/>
    <property type="match status" value="1"/>
</dbReference>